<proteinExistence type="predicted"/>
<gene>
    <name evidence="1" type="ORF">PG991_011054</name>
</gene>
<comment type="caution">
    <text evidence="1">The sequence shown here is derived from an EMBL/GenBank/DDBJ whole genome shotgun (WGS) entry which is preliminary data.</text>
</comment>
<name>A0ABR1RD55_9PEZI</name>
<reference evidence="1 2" key="1">
    <citation type="submission" date="2023-01" db="EMBL/GenBank/DDBJ databases">
        <title>Analysis of 21 Apiospora genomes using comparative genomics revels a genus with tremendous synthesis potential of carbohydrate active enzymes and secondary metabolites.</title>
        <authorList>
            <person name="Sorensen T."/>
        </authorList>
    </citation>
    <scope>NUCLEOTIDE SEQUENCE [LARGE SCALE GENOMIC DNA]</scope>
    <source>
        <strain evidence="1 2">CBS 20057</strain>
    </source>
</reference>
<dbReference type="EMBL" id="JAQQWI010000016">
    <property type="protein sequence ID" value="KAK8008503.1"/>
    <property type="molecule type" value="Genomic_DNA"/>
</dbReference>
<dbReference type="SUPFAM" id="SSF48264">
    <property type="entry name" value="Cytochrome P450"/>
    <property type="match status" value="1"/>
</dbReference>
<keyword evidence="2" id="KW-1185">Reference proteome</keyword>
<protein>
    <submittedName>
        <fullName evidence="1">Uncharacterized protein</fullName>
    </submittedName>
</protein>
<sequence length="71" mass="8274">MHEKYGTEFLDIAEMQSLCIYRELTIMYQLAQRSCDKILRWKQVPIDVNEAYNCFAADTISQYAFGQPLGC</sequence>
<accession>A0ABR1RD55</accession>
<dbReference type="InterPro" id="IPR036396">
    <property type="entry name" value="Cyt_P450_sf"/>
</dbReference>
<evidence type="ECO:0000313" key="2">
    <source>
        <dbReference type="Proteomes" id="UP001396898"/>
    </source>
</evidence>
<organism evidence="1 2">
    <name type="scientific">Apiospora marii</name>
    <dbReference type="NCBI Taxonomy" id="335849"/>
    <lineage>
        <taxon>Eukaryota</taxon>
        <taxon>Fungi</taxon>
        <taxon>Dikarya</taxon>
        <taxon>Ascomycota</taxon>
        <taxon>Pezizomycotina</taxon>
        <taxon>Sordariomycetes</taxon>
        <taxon>Xylariomycetidae</taxon>
        <taxon>Amphisphaeriales</taxon>
        <taxon>Apiosporaceae</taxon>
        <taxon>Apiospora</taxon>
    </lineage>
</organism>
<dbReference type="Proteomes" id="UP001396898">
    <property type="component" value="Unassembled WGS sequence"/>
</dbReference>
<evidence type="ECO:0000313" key="1">
    <source>
        <dbReference type="EMBL" id="KAK8008503.1"/>
    </source>
</evidence>